<dbReference type="RefSeq" id="WP_092264725.1">
    <property type="nucleotide sequence ID" value="NZ_FNZA01000010.1"/>
</dbReference>
<dbReference type="AlphaFoldDB" id="A0A1H6ZI26"/>
<protein>
    <submittedName>
        <fullName evidence="1">Uncharacterized protein</fullName>
    </submittedName>
</protein>
<dbReference type="OrthoDB" id="74346at2"/>
<evidence type="ECO:0000313" key="2">
    <source>
        <dbReference type="Proteomes" id="UP000199223"/>
    </source>
</evidence>
<name>A0A1H6ZI26_9DEIO</name>
<keyword evidence="2" id="KW-1185">Reference proteome</keyword>
<proteinExistence type="predicted"/>
<sequence length="304" mass="31984">MRLSHALSLPVGRGTPLNPDAERQLLGAEGALTRQLARLSAAAEEEVLTLLNLRADLPPRRAAGWTLLTEGEHPAWGLLALGDPPPLSAGGTARLAVHLATAHQALDRAQARAWAAGQATAASTWGGLLTEVTLTQTAHALLGRWGVLSAWVGLHPEERERARALLRAELNADLTPAALAEASVWSALHSLHGGLPRPGRAGVAALAASLRQGAEARGLLPERSVLRAELAARLPGLGAEAAARVAEQFHGAPTTLGEDALSGIRLIHRPGEVAYWLRRRRQVQLITSTGPGAEVCNWVWESGG</sequence>
<reference evidence="2" key="1">
    <citation type="submission" date="2016-10" db="EMBL/GenBank/DDBJ databases">
        <authorList>
            <person name="Varghese N."/>
            <person name="Submissions S."/>
        </authorList>
    </citation>
    <scope>NUCLEOTIDE SEQUENCE [LARGE SCALE GENOMIC DNA]</scope>
    <source>
        <strain evidence="2">CGMCC 1.10218</strain>
    </source>
</reference>
<organism evidence="1 2">
    <name type="scientific">Deinococcus reticulitermitis</name>
    <dbReference type="NCBI Taxonomy" id="856736"/>
    <lineage>
        <taxon>Bacteria</taxon>
        <taxon>Thermotogati</taxon>
        <taxon>Deinococcota</taxon>
        <taxon>Deinococci</taxon>
        <taxon>Deinococcales</taxon>
        <taxon>Deinococcaceae</taxon>
        <taxon>Deinococcus</taxon>
    </lineage>
</organism>
<evidence type="ECO:0000313" key="1">
    <source>
        <dbReference type="EMBL" id="SEJ53041.1"/>
    </source>
</evidence>
<dbReference type="Proteomes" id="UP000199223">
    <property type="component" value="Unassembled WGS sequence"/>
</dbReference>
<gene>
    <name evidence="1" type="ORF">SAMN04488058_11010</name>
</gene>
<dbReference type="EMBL" id="FNZA01000010">
    <property type="protein sequence ID" value="SEJ53041.1"/>
    <property type="molecule type" value="Genomic_DNA"/>
</dbReference>
<accession>A0A1H6ZI26</accession>